<feature type="domain" description="Peptidase M20 dimerisation" evidence="2">
    <location>
        <begin position="187"/>
        <end position="284"/>
    </location>
</feature>
<evidence type="ECO:0000313" key="4">
    <source>
        <dbReference type="Proteomes" id="UP001269144"/>
    </source>
</evidence>
<comment type="caution">
    <text evidence="3">The sequence shown here is derived from an EMBL/GenBank/DDBJ whole genome shotgun (WGS) entry which is preliminary data.</text>
</comment>
<dbReference type="PANTHER" id="PTHR11014">
    <property type="entry name" value="PEPTIDASE M20 FAMILY MEMBER"/>
    <property type="match status" value="1"/>
</dbReference>
<dbReference type="PANTHER" id="PTHR11014:SF63">
    <property type="entry name" value="METALLOPEPTIDASE, PUTATIVE (AFU_ORTHOLOGUE AFUA_6G09600)-RELATED"/>
    <property type="match status" value="1"/>
</dbReference>
<sequence length="390" mass="42404">MRTISPAEIAAIDEFVTLRRDLHSHPELGLEEHRTSDIVARELACYGYKVARGLSKTGVVGTLVCGSGNRAIALRADMDALPITEETGLPYASRSAGLMHACGHDGHTATLLAAARTLAERRNFDGTLHVIFQPAEENWGGAKIMVEEGIFQQFPCDAVFGMHNEPALPFGQFTFRDGPIMAAVDECYIQVIGEGGHGSTPEFTRDPVVAGASIVMALQSIVSRNIAAMDPAVVTVAAFHSGTVSNIIPSSAEIVVGIRSFDRVVRDEIERRINLIAKAQAESYGLSAKLRYVRSYDPTINHPAETAFARDLAREMFGAERAVDFDRPMMGSEDFAYFLNERPGSYFFLGTAKGPADPGLHHPKFDFNDDALAVGAAFWVALAERYLQRA</sequence>
<proteinExistence type="predicted"/>
<dbReference type="CDD" id="cd05666">
    <property type="entry name" value="M20_Acy1-like"/>
    <property type="match status" value="1"/>
</dbReference>
<gene>
    <name evidence="3" type="ORF">RGQ15_17355</name>
</gene>
<reference evidence="4" key="1">
    <citation type="submission" date="2023-07" db="EMBL/GenBank/DDBJ databases">
        <title>Paracoccus sp. MBLB3053 whole genome sequence.</title>
        <authorList>
            <person name="Hwang C.Y."/>
            <person name="Cho E.-S."/>
            <person name="Seo M.-J."/>
        </authorList>
    </citation>
    <scope>NUCLEOTIDE SEQUENCE [LARGE SCALE GENOMIC DNA]</scope>
    <source>
        <strain evidence="4">MBLB3053</strain>
    </source>
</reference>
<dbReference type="InterPro" id="IPR002933">
    <property type="entry name" value="Peptidase_M20"/>
</dbReference>
<evidence type="ECO:0000313" key="3">
    <source>
        <dbReference type="EMBL" id="MDS9469332.1"/>
    </source>
</evidence>
<accession>A0ABU2HWA6</accession>
<dbReference type="Gene3D" id="3.40.630.10">
    <property type="entry name" value="Zn peptidases"/>
    <property type="match status" value="1"/>
</dbReference>
<dbReference type="InterPro" id="IPR017439">
    <property type="entry name" value="Amidohydrolase"/>
</dbReference>
<dbReference type="InterPro" id="IPR011650">
    <property type="entry name" value="Peptidase_M20_dimer"/>
</dbReference>
<keyword evidence="1" id="KW-0378">Hydrolase</keyword>
<organism evidence="3 4">
    <name type="scientific">Paracoccus aurantius</name>
    <dbReference type="NCBI Taxonomy" id="3073814"/>
    <lineage>
        <taxon>Bacteria</taxon>
        <taxon>Pseudomonadati</taxon>
        <taxon>Pseudomonadota</taxon>
        <taxon>Alphaproteobacteria</taxon>
        <taxon>Rhodobacterales</taxon>
        <taxon>Paracoccaceae</taxon>
        <taxon>Paracoccus</taxon>
    </lineage>
</organism>
<dbReference type="SUPFAM" id="SSF55031">
    <property type="entry name" value="Bacterial exopeptidase dimerisation domain"/>
    <property type="match status" value="1"/>
</dbReference>
<dbReference type="Pfam" id="PF01546">
    <property type="entry name" value="Peptidase_M20"/>
    <property type="match status" value="1"/>
</dbReference>
<dbReference type="Pfam" id="PF07687">
    <property type="entry name" value="M20_dimer"/>
    <property type="match status" value="1"/>
</dbReference>
<keyword evidence="4" id="KW-1185">Reference proteome</keyword>
<protein>
    <submittedName>
        <fullName evidence="3">M20 aminoacylase family protein</fullName>
    </submittedName>
</protein>
<evidence type="ECO:0000259" key="2">
    <source>
        <dbReference type="Pfam" id="PF07687"/>
    </source>
</evidence>
<dbReference type="Gene3D" id="3.30.70.360">
    <property type="match status" value="1"/>
</dbReference>
<dbReference type="RefSeq" id="WP_311161929.1">
    <property type="nucleotide sequence ID" value="NZ_JAVQLW010000003.1"/>
</dbReference>
<evidence type="ECO:0000256" key="1">
    <source>
        <dbReference type="ARBA" id="ARBA00022801"/>
    </source>
</evidence>
<dbReference type="Proteomes" id="UP001269144">
    <property type="component" value="Unassembled WGS sequence"/>
</dbReference>
<dbReference type="NCBIfam" id="TIGR01891">
    <property type="entry name" value="amidohydrolases"/>
    <property type="match status" value="1"/>
</dbReference>
<dbReference type="PIRSF" id="PIRSF005962">
    <property type="entry name" value="Pept_M20D_amidohydro"/>
    <property type="match status" value="1"/>
</dbReference>
<name>A0ABU2HWA6_9RHOB</name>
<dbReference type="EMBL" id="JAVQLW010000003">
    <property type="protein sequence ID" value="MDS9469332.1"/>
    <property type="molecule type" value="Genomic_DNA"/>
</dbReference>
<dbReference type="InterPro" id="IPR036264">
    <property type="entry name" value="Bact_exopeptidase_dim_dom"/>
</dbReference>
<dbReference type="SUPFAM" id="SSF53187">
    <property type="entry name" value="Zn-dependent exopeptidases"/>
    <property type="match status" value="1"/>
</dbReference>